<feature type="domain" description="Glycosyl transferase family 1" evidence="1">
    <location>
        <begin position="167"/>
        <end position="320"/>
    </location>
</feature>
<organism evidence="3 4">
    <name type="scientific">Vibrio olivae</name>
    <dbReference type="NCBI Taxonomy" id="1243002"/>
    <lineage>
        <taxon>Bacteria</taxon>
        <taxon>Pseudomonadati</taxon>
        <taxon>Pseudomonadota</taxon>
        <taxon>Gammaproteobacteria</taxon>
        <taxon>Vibrionales</taxon>
        <taxon>Vibrionaceae</taxon>
        <taxon>Vibrio</taxon>
    </lineage>
</organism>
<dbReference type="EMBL" id="JBHMEP010000005">
    <property type="protein sequence ID" value="MFB9136390.1"/>
    <property type="molecule type" value="Genomic_DNA"/>
</dbReference>
<dbReference type="RefSeq" id="WP_390194505.1">
    <property type="nucleotide sequence ID" value="NZ_JBHMEP010000005.1"/>
</dbReference>
<dbReference type="GO" id="GO:0016757">
    <property type="term" value="F:glycosyltransferase activity"/>
    <property type="evidence" value="ECO:0007669"/>
    <property type="project" value="UniProtKB-KW"/>
</dbReference>
<feature type="domain" description="Glycosyltransferase subfamily 4-like N-terminal" evidence="2">
    <location>
        <begin position="14"/>
        <end position="133"/>
    </location>
</feature>
<reference evidence="3 4" key="1">
    <citation type="submission" date="2024-09" db="EMBL/GenBank/DDBJ databases">
        <authorList>
            <person name="Sun Q."/>
            <person name="Mori K."/>
        </authorList>
    </citation>
    <scope>NUCLEOTIDE SEQUENCE [LARGE SCALE GENOMIC DNA]</scope>
    <source>
        <strain evidence="3 4">CECT 8064</strain>
    </source>
</reference>
<dbReference type="Pfam" id="PF00534">
    <property type="entry name" value="Glycos_transf_1"/>
    <property type="match status" value="1"/>
</dbReference>
<dbReference type="PANTHER" id="PTHR12526">
    <property type="entry name" value="GLYCOSYLTRANSFERASE"/>
    <property type="match status" value="1"/>
</dbReference>
<evidence type="ECO:0000313" key="4">
    <source>
        <dbReference type="Proteomes" id="UP001589645"/>
    </source>
</evidence>
<dbReference type="Pfam" id="PF13439">
    <property type="entry name" value="Glyco_transf_4"/>
    <property type="match status" value="1"/>
</dbReference>
<evidence type="ECO:0000259" key="2">
    <source>
        <dbReference type="Pfam" id="PF13439"/>
    </source>
</evidence>
<gene>
    <name evidence="3" type="ORF">ACFFUV_15570</name>
</gene>
<dbReference type="InterPro" id="IPR001296">
    <property type="entry name" value="Glyco_trans_1"/>
</dbReference>
<dbReference type="InterPro" id="IPR028098">
    <property type="entry name" value="Glyco_trans_4-like_N"/>
</dbReference>
<evidence type="ECO:0000259" key="1">
    <source>
        <dbReference type="Pfam" id="PF00534"/>
    </source>
</evidence>
<keyword evidence="4" id="KW-1185">Reference proteome</keyword>
<dbReference type="Gene3D" id="3.40.50.2000">
    <property type="entry name" value="Glycogen Phosphorylase B"/>
    <property type="match status" value="2"/>
</dbReference>
<protein>
    <submittedName>
        <fullName evidence="3">Glycosyltransferase family 4 protein</fullName>
        <ecNumber evidence="3">2.4.-.-</ecNumber>
    </submittedName>
</protein>
<sequence>MNICHVNLASGYHGGENQTLQLIKQQVAMGYQLTVVANPKSPFAKAIRELGCRLILAKTYFQAHRHAVTRGCDLIHVHEGRAIYWALLQYKLFGVPYIVTRRIDNPLKKKWLANIAYRNAKAAVGLSTEIVNCIASAYPSLTTYKIPSSPVSYLVDDSQVAQIRSQFGDKFLVIHAANMLKHKGFNVTIEAARQLEASHTNIHFALLGDGKERASLEAQANGLSNVSFMGKQSNMGCWFEAADLMVHPSYTEGLGSVILEGLQAGLPAIGSNAGGIPDIIEDQVSGLLITPGDAQGLANAIIEVQTHSELRASLIDGAQQKLRAFDIKHTALLYQEIYQKVRVAHDQ</sequence>
<comment type="caution">
    <text evidence="3">The sequence shown here is derived from an EMBL/GenBank/DDBJ whole genome shotgun (WGS) entry which is preliminary data.</text>
</comment>
<keyword evidence="3" id="KW-0328">Glycosyltransferase</keyword>
<name>A0ABV5HR01_9VIBR</name>
<dbReference type="PANTHER" id="PTHR12526:SF637">
    <property type="entry name" value="GLYCOSYLTRANSFERASE EPSF-RELATED"/>
    <property type="match status" value="1"/>
</dbReference>
<dbReference type="EC" id="2.4.-.-" evidence="3"/>
<evidence type="ECO:0000313" key="3">
    <source>
        <dbReference type="EMBL" id="MFB9136390.1"/>
    </source>
</evidence>
<proteinExistence type="predicted"/>
<accession>A0ABV5HR01</accession>
<dbReference type="Proteomes" id="UP001589645">
    <property type="component" value="Unassembled WGS sequence"/>
</dbReference>
<keyword evidence="3" id="KW-0808">Transferase</keyword>
<dbReference type="CDD" id="cd03801">
    <property type="entry name" value="GT4_PimA-like"/>
    <property type="match status" value="1"/>
</dbReference>
<dbReference type="SUPFAM" id="SSF53756">
    <property type="entry name" value="UDP-Glycosyltransferase/glycogen phosphorylase"/>
    <property type="match status" value="1"/>
</dbReference>